<accession>A0A5B7F128</accession>
<keyword evidence="2" id="KW-1185">Reference proteome</keyword>
<gene>
    <name evidence="1" type="ORF">E2C01_032329</name>
</gene>
<organism evidence="1 2">
    <name type="scientific">Portunus trituberculatus</name>
    <name type="common">Swimming crab</name>
    <name type="synonym">Neptunus trituberculatus</name>
    <dbReference type="NCBI Taxonomy" id="210409"/>
    <lineage>
        <taxon>Eukaryota</taxon>
        <taxon>Metazoa</taxon>
        <taxon>Ecdysozoa</taxon>
        <taxon>Arthropoda</taxon>
        <taxon>Crustacea</taxon>
        <taxon>Multicrustacea</taxon>
        <taxon>Malacostraca</taxon>
        <taxon>Eumalacostraca</taxon>
        <taxon>Eucarida</taxon>
        <taxon>Decapoda</taxon>
        <taxon>Pleocyemata</taxon>
        <taxon>Brachyura</taxon>
        <taxon>Eubrachyura</taxon>
        <taxon>Portunoidea</taxon>
        <taxon>Portunidae</taxon>
        <taxon>Portuninae</taxon>
        <taxon>Portunus</taxon>
    </lineage>
</organism>
<evidence type="ECO:0000313" key="2">
    <source>
        <dbReference type="Proteomes" id="UP000324222"/>
    </source>
</evidence>
<name>A0A5B7F128_PORTR</name>
<protein>
    <submittedName>
        <fullName evidence="1">Uncharacterized protein</fullName>
    </submittedName>
</protein>
<sequence length="134" mass="14721">MPSRSLAATIHALRDPRPSWAERNEARWPGASRPLAENYFRFIGKNGCLIFAMDGGTASRETRLAIPWFEDYGGGAALALAAVWSCQRFPAEVFGRGSECFHSGAPLHLGVIVSRVSREDQLLQLFASTLDMLP</sequence>
<reference evidence="1 2" key="1">
    <citation type="submission" date="2019-05" db="EMBL/GenBank/DDBJ databases">
        <title>Another draft genome of Portunus trituberculatus and its Hox gene families provides insights of decapod evolution.</title>
        <authorList>
            <person name="Jeong J.-H."/>
            <person name="Song I."/>
            <person name="Kim S."/>
            <person name="Choi T."/>
            <person name="Kim D."/>
            <person name="Ryu S."/>
            <person name="Kim W."/>
        </authorList>
    </citation>
    <scope>NUCLEOTIDE SEQUENCE [LARGE SCALE GENOMIC DNA]</scope>
    <source>
        <tissue evidence="1">Muscle</tissue>
    </source>
</reference>
<dbReference type="Proteomes" id="UP000324222">
    <property type="component" value="Unassembled WGS sequence"/>
</dbReference>
<comment type="caution">
    <text evidence="1">The sequence shown here is derived from an EMBL/GenBank/DDBJ whole genome shotgun (WGS) entry which is preliminary data.</text>
</comment>
<evidence type="ECO:0000313" key="1">
    <source>
        <dbReference type="EMBL" id="MPC38813.1"/>
    </source>
</evidence>
<dbReference type="EMBL" id="VSRR010004179">
    <property type="protein sequence ID" value="MPC38813.1"/>
    <property type="molecule type" value="Genomic_DNA"/>
</dbReference>
<proteinExistence type="predicted"/>
<dbReference type="AlphaFoldDB" id="A0A5B7F128"/>